<evidence type="ECO:0000313" key="2">
    <source>
        <dbReference type="Proteomes" id="UP001516400"/>
    </source>
</evidence>
<comment type="caution">
    <text evidence="1">The sequence shown here is derived from an EMBL/GenBank/DDBJ whole genome shotgun (WGS) entry which is preliminary data.</text>
</comment>
<gene>
    <name evidence="1" type="ORF">HHI36_009845</name>
</gene>
<dbReference type="InterPro" id="IPR042495">
    <property type="entry name" value="PDGFRL"/>
</dbReference>
<accession>A0ABD2MH14</accession>
<protein>
    <submittedName>
        <fullName evidence="1">Uncharacterized protein</fullName>
    </submittedName>
</protein>
<keyword evidence="2" id="KW-1185">Reference proteome</keyword>
<proteinExistence type="predicted"/>
<dbReference type="Proteomes" id="UP001516400">
    <property type="component" value="Unassembled WGS sequence"/>
</dbReference>
<evidence type="ECO:0000313" key="1">
    <source>
        <dbReference type="EMBL" id="KAL3265640.1"/>
    </source>
</evidence>
<dbReference type="InterPro" id="IPR013783">
    <property type="entry name" value="Ig-like_fold"/>
</dbReference>
<name>A0ABD2MH14_9CUCU</name>
<dbReference type="AlphaFoldDB" id="A0ABD2MH14"/>
<dbReference type="PANTHER" id="PTHR15360">
    <property type="entry name" value="PLATELET-DERIVED GROWTH FACTOR RECEPTOR LIKE"/>
    <property type="match status" value="1"/>
</dbReference>
<dbReference type="Gene3D" id="2.60.40.10">
    <property type="entry name" value="Immunoglobulins"/>
    <property type="match status" value="1"/>
</dbReference>
<organism evidence="1 2">
    <name type="scientific">Cryptolaemus montrouzieri</name>
    <dbReference type="NCBI Taxonomy" id="559131"/>
    <lineage>
        <taxon>Eukaryota</taxon>
        <taxon>Metazoa</taxon>
        <taxon>Ecdysozoa</taxon>
        <taxon>Arthropoda</taxon>
        <taxon>Hexapoda</taxon>
        <taxon>Insecta</taxon>
        <taxon>Pterygota</taxon>
        <taxon>Neoptera</taxon>
        <taxon>Endopterygota</taxon>
        <taxon>Coleoptera</taxon>
        <taxon>Polyphaga</taxon>
        <taxon>Cucujiformia</taxon>
        <taxon>Coccinelloidea</taxon>
        <taxon>Coccinellidae</taxon>
        <taxon>Scymninae</taxon>
        <taxon>Scymnini</taxon>
        <taxon>Cryptolaemus</taxon>
    </lineage>
</organism>
<dbReference type="EMBL" id="JABFTP020000001">
    <property type="protein sequence ID" value="KAL3265640.1"/>
    <property type="molecule type" value="Genomic_DNA"/>
</dbReference>
<feature type="non-terminal residue" evidence="1">
    <location>
        <position position="200"/>
    </location>
</feature>
<dbReference type="PANTHER" id="PTHR15360:SF4">
    <property type="entry name" value="PROTEIN KINASE DOMAIN-CONTAINING PROTEIN"/>
    <property type="match status" value="1"/>
</dbReference>
<reference evidence="1 2" key="1">
    <citation type="journal article" date="2021" name="BMC Biol.">
        <title>Horizontally acquired antibacterial genes associated with adaptive radiation of ladybird beetles.</title>
        <authorList>
            <person name="Li H.S."/>
            <person name="Tang X.F."/>
            <person name="Huang Y.H."/>
            <person name="Xu Z.Y."/>
            <person name="Chen M.L."/>
            <person name="Du X.Y."/>
            <person name="Qiu B.Y."/>
            <person name="Chen P.T."/>
            <person name="Zhang W."/>
            <person name="Slipinski A."/>
            <person name="Escalona H.E."/>
            <person name="Waterhouse R.M."/>
            <person name="Zwick A."/>
            <person name="Pang H."/>
        </authorList>
    </citation>
    <scope>NUCLEOTIDE SEQUENCE [LARGE SCALE GENOMIC DNA]</scope>
    <source>
        <strain evidence="1">SYSU2018</strain>
    </source>
</reference>
<sequence length="200" mass="23411">MDKSGINFPHTNHTLQKGDNYTIFCEGNSPLNWTTPFIDPDDSKYTKISIIPVKPRSNDQFKYASELHIRNITYPFVGFYRCYENEQNHIQEEKLYLFVYDEEHLSVRKKSSNKWEECYFTKYSLIVLPCRPASMDVEVKLSTFPPSRAENEILKNFQYDPLLDSPITTQMISMKVLLDYLSVNSEGNSSTSFKLKMEIE</sequence>